<evidence type="ECO:0000259" key="10">
    <source>
        <dbReference type="Pfam" id="PF13231"/>
    </source>
</evidence>
<dbReference type="GO" id="GO:0103015">
    <property type="term" value="F:4-amino-4-deoxy-L-arabinose transferase activity"/>
    <property type="evidence" value="ECO:0007669"/>
    <property type="project" value="UniProtKB-EC"/>
</dbReference>
<feature type="region of interest" description="Disordered" evidence="8">
    <location>
        <begin position="567"/>
        <end position="591"/>
    </location>
</feature>
<feature type="domain" description="Glycosyltransferase RgtA/B/C/D-like" evidence="10">
    <location>
        <begin position="93"/>
        <end position="252"/>
    </location>
</feature>
<feature type="transmembrane region" description="Helical" evidence="9">
    <location>
        <begin position="440"/>
        <end position="458"/>
    </location>
</feature>
<feature type="transmembrane region" description="Helical" evidence="9">
    <location>
        <begin position="238"/>
        <end position="259"/>
    </location>
</feature>
<dbReference type="Proteomes" id="UP000324233">
    <property type="component" value="Chromosome"/>
</dbReference>
<evidence type="ECO:0000313" key="11">
    <source>
        <dbReference type="EMBL" id="QEH37242.1"/>
    </source>
</evidence>
<dbReference type="PANTHER" id="PTHR33908:SF3">
    <property type="entry name" value="UNDECAPRENYL PHOSPHATE-ALPHA-4-AMINO-4-DEOXY-L-ARABINOSE ARABINOSYL TRANSFERASE"/>
    <property type="match status" value="1"/>
</dbReference>
<feature type="transmembrane region" description="Helical" evidence="9">
    <location>
        <begin position="196"/>
        <end position="226"/>
    </location>
</feature>
<keyword evidence="5 9" id="KW-0812">Transmembrane</keyword>
<evidence type="ECO:0000256" key="6">
    <source>
        <dbReference type="ARBA" id="ARBA00022989"/>
    </source>
</evidence>
<dbReference type="InterPro" id="IPR050297">
    <property type="entry name" value="LipidA_mod_glycosyltrf_83"/>
</dbReference>
<evidence type="ECO:0000256" key="5">
    <source>
        <dbReference type="ARBA" id="ARBA00022692"/>
    </source>
</evidence>
<evidence type="ECO:0000313" key="12">
    <source>
        <dbReference type="Proteomes" id="UP000324233"/>
    </source>
</evidence>
<evidence type="ECO:0000256" key="9">
    <source>
        <dbReference type="SAM" id="Phobius"/>
    </source>
</evidence>
<dbReference type="KEGG" id="agv:OJF2_58290"/>
<keyword evidence="7 9" id="KW-0472">Membrane</keyword>
<sequence>MGQFSMVHVDSATEAPAGWDEAGATADAGRALCGKGWLAPASVLFVALTVNLAGNARTGLWDRDEPRYATAVREMRARGDWIVPWFNDSPRYHKPILSYWLMALTTAVAGDNPYGARLPSVLAGGGTCILTWWIGRRLLGPRGGWIAGLMMAVAPIVVAESKLATTDSLLAFFLVGAQACLLTLSEGPSRRAAMLFWACLGLAFLTKGPVALALIAAAAACAWWLGWPAREVAWRLQLRLGLLAFAAIALPWYLAVLVATRGDFYRFAIGTQIVQRVTTGMEQHGGVPGYYLALSTVAFYPWSAFVPAAAFGAWKRRRTRPDLAFLLGWMVGPWLFLECLPTRLLHYYLPAYPACALLVAWMVESVASEGVPVRRWPLGRLAMGTMIVLGLAGAALLAAAGALRPGPTRPPLMLCSAILAAGTMLATIRLRQGATRRGMLSAACAWWLIMGITGGWLIPAAEEFRTSARVGRRLEALSAELGTPIVLLNYQEPGVIYAAGHPLSTVREKRDLERILDTRPELLSAVTPEERVAYSEKYALDMATIETVDGLSLTKGRTHAIELVVLRRRSEPPTRGDSTARRDPAEQPLVK</sequence>
<dbReference type="GO" id="GO:0010041">
    <property type="term" value="P:response to iron(III) ion"/>
    <property type="evidence" value="ECO:0007669"/>
    <property type="project" value="TreeGrafter"/>
</dbReference>
<dbReference type="InterPro" id="IPR038731">
    <property type="entry name" value="RgtA/B/C-like"/>
</dbReference>
<keyword evidence="6 9" id="KW-1133">Transmembrane helix</keyword>
<dbReference type="GO" id="GO:0009103">
    <property type="term" value="P:lipopolysaccharide biosynthetic process"/>
    <property type="evidence" value="ECO:0007669"/>
    <property type="project" value="TreeGrafter"/>
</dbReference>
<name>A0A5B9W9H6_9BACT</name>
<protein>
    <submittedName>
        <fullName evidence="11">Undecaprenyl phosphate-alpha-4-amino-4-deoxy-L-arabinose arabinosyl transferase</fullName>
        <ecNumber evidence="11">2.4.2.43</ecNumber>
    </submittedName>
</protein>
<evidence type="ECO:0000256" key="7">
    <source>
        <dbReference type="ARBA" id="ARBA00023136"/>
    </source>
</evidence>
<reference evidence="11 12" key="1">
    <citation type="submission" date="2019-08" db="EMBL/GenBank/DDBJ databases">
        <title>Deep-cultivation of Planctomycetes and their phenomic and genomic characterization uncovers novel biology.</title>
        <authorList>
            <person name="Wiegand S."/>
            <person name="Jogler M."/>
            <person name="Boedeker C."/>
            <person name="Pinto D."/>
            <person name="Vollmers J."/>
            <person name="Rivas-Marin E."/>
            <person name="Kohn T."/>
            <person name="Peeters S.H."/>
            <person name="Heuer A."/>
            <person name="Rast P."/>
            <person name="Oberbeckmann S."/>
            <person name="Bunk B."/>
            <person name="Jeske O."/>
            <person name="Meyerdierks A."/>
            <person name="Storesund J.E."/>
            <person name="Kallscheuer N."/>
            <person name="Luecker S."/>
            <person name="Lage O.M."/>
            <person name="Pohl T."/>
            <person name="Merkel B.J."/>
            <person name="Hornburger P."/>
            <person name="Mueller R.-W."/>
            <person name="Bruemmer F."/>
            <person name="Labrenz M."/>
            <person name="Spormann A.M."/>
            <person name="Op den Camp H."/>
            <person name="Overmann J."/>
            <person name="Amann R."/>
            <person name="Jetten M.S.M."/>
            <person name="Mascher T."/>
            <person name="Medema M.H."/>
            <person name="Devos D.P."/>
            <person name="Kaster A.-K."/>
            <person name="Ovreas L."/>
            <person name="Rohde M."/>
            <person name="Galperin M.Y."/>
            <person name="Jogler C."/>
        </authorList>
    </citation>
    <scope>NUCLEOTIDE SEQUENCE [LARGE SCALE GENOMIC DNA]</scope>
    <source>
        <strain evidence="11 12">OJF2</strain>
    </source>
</reference>
<organism evidence="11 12">
    <name type="scientific">Aquisphaera giovannonii</name>
    <dbReference type="NCBI Taxonomy" id="406548"/>
    <lineage>
        <taxon>Bacteria</taxon>
        <taxon>Pseudomonadati</taxon>
        <taxon>Planctomycetota</taxon>
        <taxon>Planctomycetia</taxon>
        <taxon>Isosphaerales</taxon>
        <taxon>Isosphaeraceae</taxon>
        <taxon>Aquisphaera</taxon>
    </lineage>
</organism>
<keyword evidence="3 11" id="KW-0328">Glycosyltransferase</keyword>
<dbReference type="PANTHER" id="PTHR33908">
    <property type="entry name" value="MANNOSYLTRANSFERASE YKCB-RELATED"/>
    <property type="match status" value="1"/>
</dbReference>
<feature type="transmembrane region" description="Helical" evidence="9">
    <location>
        <begin position="164"/>
        <end position="184"/>
    </location>
</feature>
<evidence type="ECO:0000256" key="3">
    <source>
        <dbReference type="ARBA" id="ARBA00022676"/>
    </source>
</evidence>
<keyword evidence="2" id="KW-1003">Cell membrane</keyword>
<dbReference type="EMBL" id="CP042997">
    <property type="protein sequence ID" value="QEH37242.1"/>
    <property type="molecule type" value="Genomic_DNA"/>
</dbReference>
<keyword evidence="12" id="KW-1185">Reference proteome</keyword>
<dbReference type="EC" id="2.4.2.43" evidence="11"/>
<keyword evidence="4 11" id="KW-0808">Transferase</keyword>
<feature type="transmembrane region" description="Helical" evidence="9">
    <location>
        <begin position="139"/>
        <end position="158"/>
    </location>
</feature>
<feature type="transmembrane region" description="Helical" evidence="9">
    <location>
        <begin position="323"/>
        <end position="345"/>
    </location>
</feature>
<evidence type="ECO:0000256" key="4">
    <source>
        <dbReference type="ARBA" id="ARBA00022679"/>
    </source>
</evidence>
<evidence type="ECO:0000256" key="8">
    <source>
        <dbReference type="SAM" id="MobiDB-lite"/>
    </source>
</evidence>
<dbReference type="GO" id="GO:0005886">
    <property type="term" value="C:plasma membrane"/>
    <property type="evidence" value="ECO:0007669"/>
    <property type="project" value="UniProtKB-SubCell"/>
</dbReference>
<dbReference type="Pfam" id="PF13231">
    <property type="entry name" value="PMT_2"/>
    <property type="match status" value="1"/>
</dbReference>
<feature type="compositionally biased region" description="Basic and acidic residues" evidence="8">
    <location>
        <begin position="568"/>
        <end position="585"/>
    </location>
</feature>
<proteinExistence type="predicted"/>
<comment type="subcellular location">
    <subcellularLocation>
        <location evidence="1">Cell membrane</location>
        <topology evidence="1">Multi-pass membrane protein</topology>
    </subcellularLocation>
</comment>
<evidence type="ECO:0000256" key="2">
    <source>
        <dbReference type="ARBA" id="ARBA00022475"/>
    </source>
</evidence>
<feature type="transmembrane region" description="Helical" evidence="9">
    <location>
        <begin position="381"/>
        <end position="403"/>
    </location>
</feature>
<gene>
    <name evidence="11" type="primary">arnT_2</name>
    <name evidence="11" type="ORF">OJF2_58290</name>
</gene>
<accession>A0A5B9W9H6</accession>
<dbReference type="AlphaFoldDB" id="A0A5B9W9H6"/>
<evidence type="ECO:0000256" key="1">
    <source>
        <dbReference type="ARBA" id="ARBA00004651"/>
    </source>
</evidence>